<sequence>MHLAVKMHDDVSGGLEQCFGSDSCIASTMILSYAIEGTGLSVWNIFEGLDANKTWKTKCPLHQSFLRPAVQNALCQCPAPSAECRITSRAVDMYVCLVCPSSLHAQPLLQAVFLCPCSATLVSSPPNLAHAQLKQVTAC</sequence>
<proteinExistence type="predicted"/>
<organism evidence="1 2">
    <name type="scientific">Ensete ventricosum</name>
    <name type="common">Abyssinian banana</name>
    <name type="synonym">Musa ensete</name>
    <dbReference type="NCBI Taxonomy" id="4639"/>
    <lineage>
        <taxon>Eukaryota</taxon>
        <taxon>Viridiplantae</taxon>
        <taxon>Streptophyta</taxon>
        <taxon>Embryophyta</taxon>
        <taxon>Tracheophyta</taxon>
        <taxon>Spermatophyta</taxon>
        <taxon>Magnoliopsida</taxon>
        <taxon>Liliopsida</taxon>
        <taxon>Zingiberales</taxon>
        <taxon>Musaceae</taxon>
        <taxon>Ensete</taxon>
    </lineage>
</organism>
<reference evidence="1 2" key="1">
    <citation type="submission" date="2022-12" db="EMBL/GenBank/DDBJ databases">
        <title>Chromosome-scale assembly of the Ensete ventricosum genome.</title>
        <authorList>
            <person name="Dussert Y."/>
            <person name="Stocks J."/>
            <person name="Wendawek A."/>
            <person name="Woldeyes F."/>
            <person name="Nichols R.A."/>
            <person name="Borrell J.S."/>
        </authorList>
    </citation>
    <scope>NUCLEOTIDE SEQUENCE [LARGE SCALE GENOMIC DNA]</scope>
    <source>
        <strain evidence="2">cv. Maze</strain>
        <tissue evidence="1">Seeds</tissue>
    </source>
</reference>
<comment type="caution">
    <text evidence="1">The sequence shown here is derived from an EMBL/GenBank/DDBJ whole genome shotgun (WGS) entry which is preliminary data.</text>
</comment>
<dbReference type="EMBL" id="JAQQAF010000005">
    <property type="protein sequence ID" value="KAJ8486172.1"/>
    <property type="molecule type" value="Genomic_DNA"/>
</dbReference>
<evidence type="ECO:0000313" key="1">
    <source>
        <dbReference type="EMBL" id="KAJ8486172.1"/>
    </source>
</evidence>
<gene>
    <name evidence="1" type="ORF">OPV22_018657</name>
</gene>
<protein>
    <submittedName>
        <fullName evidence="1">Uncharacterized protein</fullName>
    </submittedName>
</protein>
<accession>A0AAV8R0T6</accession>
<dbReference type="Proteomes" id="UP001222027">
    <property type="component" value="Unassembled WGS sequence"/>
</dbReference>
<keyword evidence="2" id="KW-1185">Reference proteome</keyword>
<name>A0AAV8R0T6_ENSVE</name>
<dbReference type="AlphaFoldDB" id="A0AAV8R0T6"/>
<evidence type="ECO:0000313" key="2">
    <source>
        <dbReference type="Proteomes" id="UP001222027"/>
    </source>
</evidence>